<dbReference type="InterPro" id="IPR006918">
    <property type="entry name" value="COBRA_pln"/>
</dbReference>
<keyword evidence="6 9" id="KW-0472">Membrane</keyword>
<dbReference type="OMA" id="MYACCKK"/>
<evidence type="ECO:0000256" key="5">
    <source>
        <dbReference type="ARBA" id="ARBA00022729"/>
    </source>
</evidence>
<comment type="subcellular location">
    <subcellularLocation>
        <location evidence="1">Cell membrane</location>
        <topology evidence="1">Lipid-anchor</topology>
        <topology evidence="1">GPI-anchor</topology>
    </subcellularLocation>
</comment>
<feature type="domain" description="COBRA C-terminal" evidence="10">
    <location>
        <begin position="386"/>
        <end position="569"/>
    </location>
</feature>
<keyword evidence="12" id="KW-1185">Reference proteome</keyword>
<sequence>MMKCPPPAVENCDGIFLSYDFLSRTKEFPHVKNATAQSWAFNSTSTVLNTGKFELKAWKIFIGFQHEEILVNAGGAVLMDGDDFPAAVGNGSYFSGSPQADLKTSIDTAGDLTQIQVKIQFSGTQFGVKPPGIPMPKTIRLVNDGYKCPAPTRRKTSMYVCCARNPKFKVKVLKTKFLPRQNGDLTISYDVLQAYGNNYIAQVTMENKNPLGRLDNWNLTWEWLRGEFISTMKGAYTHKIDYADCIYGVPGEIYTNMDFSEVMNCERKPVISDLPPEKANDTIVGRIPYCCRNGSLLPTILDPSKSKSVFQVQVYKIPPDVNRTALYPPEKWKIVGTLNPDYKCGLPIRVDATEFPDASGLSAVTTAIATWQIVCNITRPAKRNSRCCVSFSAYYNNSVIPCNTCACGCGDNKRCNRDAPSMLLPPEALLLPFENRTQKALAWAKIKHYNIPKPLPCGDNCGVSINWHVNTDYMSGWTARITLFNWGKMNFENWFTAIQMKKAYRGYKKVYSFNGTLIPELNHTIIFQGLPGLNFLMGETNGSDPTKDPRVPGKQQSVISITKTQTPAILLITFVVVIVILYFTILKPKNPEITSQPVVLEHFELIVLPAIKLNVSLGIVVTVNNRNYGGFEYQNSTAYVTYRGDVVAEAPIQADTIPARREHNISTTVIVLADKLLTNPKFLDDFKWGLGTLNFTSATTLHCKAIILKVFKKKATSDCTCDTSLFLGNISSHSDGKSTAKF</sequence>
<dbReference type="GO" id="GO:0098552">
    <property type="term" value="C:side of membrane"/>
    <property type="evidence" value="ECO:0007669"/>
    <property type="project" value="UniProtKB-KW"/>
</dbReference>
<dbReference type="PANTHER" id="PTHR31052">
    <property type="entry name" value="COBRA-LIKE PROTEIN 7"/>
    <property type="match status" value="1"/>
</dbReference>
<evidence type="ECO:0000256" key="6">
    <source>
        <dbReference type="ARBA" id="ARBA00023136"/>
    </source>
</evidence>
<dbReference type="EnsemblPlants" id="QL05p074693:mrna">
    <property type="protein sequence ID" value="QL05p074693:mrna"/>
    <property type="gene ID" value="QL05p074693"/>
</dbReference>
<evidence type="ECO:0000259" key="10">
    <source>
        <dbReference type="Pfam" id="PF25079"/>
    </source>
</evidence>
<evidence type="ECO:0000256" key="3">
    <source>
        <dbReference type="ARBA" id="ARBA00022475"/>
    </source>
</evidence>
<dbReference type="Gramene" id="QL05p074693:mrna">
    <property type="protein sequence ID" value="QL05p074693:mrna"/>
    <property type="gene ID" value="QL05p074693"/>
</dbReference>
<reference evidence="11" key="2">
    <citation type="submission" date="2021-01" db="UniProtKB">
        <authorList>
            <consortium name="EnsemblPlants"/>
        </authorList>
    </citation>
    <scope>IDENTIFICATION</scope>
</reference>
<proteinExistence type="inferred from homology"/>
<evidence type="ECO:0000256" key="4">
    <source>
        <dbReference type="ARBA" id="ARBA00022622"/>
    </source>
</evidence>
<dbReference type="GO" id="GO:0005886">
    <property type="term" value="C:plasma membrane"/>
    <property type="evidence" value="ECO:0007669"/>
    <property type="project" value="UniProtKB-SubCell"/>
</dbReference>
<evidence type="ECO:0000313" key="11">
    <source>
        <dbReference type="EnsemblPlants" id="QL05p074693:mrna"/>
    </source>
</evidence>
<organism evidence="11 12">
    <name type="scientific">Quercus lobata</name>
    <name type="common">Valley oak</name>
    <dbReference type="NCBI Taxonomy" id="97700"/>
    <lineage>
        <taxon>Eukaryota</taxon>
        <taxon>Viridiplantae</taxon>
        <taxon>Streptophyta</taxon>
        <taxon>Embryophyta</taxon>
        <taxon>Tracheophyta</taxon>
        <taxon>Spermatophyta</taxon>
        <taxon>Magnoliopsida</taxon>
        <taxon>eudicotyledons</taxon>
        <taxon>Gunneridae</taxon>
        <taxon>Pentapetalae</taxon>
        <taxon>rosids</taxon>
        <taxon>fabids</taxon>
        <taxon>Fagales</taxon>
        <taxon>Fagaceae</taxon>
        <taxon>Quercus</taxon>
    </lineage>
</organism>
<protein>
    <recommendedName>
        <fullName evidence="10">COBRA C-terminal domain-containing protein</fullName>
    </recommendedName>
</protein>
<reference evidence="11 12" key="1">
    <citation type="journal article" date="2016" name="G3 (Bethesda)">
        <title>First Draft Assembly and Annotation of the Genome of a California Endemic Oak Quercus lobata Nee (Fagaceae).</title>
        <authorList>
            <person name="Sork V.L."/>
            <person name="Fitz-Gibbon S.T."/>
            <person name="Puiu D."/>
            <person name="Crepeau M."/>
            <person name="Gugger P.F."/>
            <person name="Sherman R."/>
            <person name="Stevens K."/>
            <person name="Langley C.H."/>
            <person name="Pellegrini M."/>
            <person name="Salzberg S.L."/>
        </authorList>
    </citation>
    <scope>NUCLEOTIDE SEQUENCE [LARGE SCALE GENOMIC DNA]</scope>
    <source>
        <strain evidence="11 12">cv. SW786</strain>
    </source>
</reference>
<keyword evidence="4" id="KW-0336">GPI-anchor</keyword>
<comment type="similarity">
    <text evidence="2">Belongs to the COBRA family.</text>
</comment>
<dbReference type="GO" id="GO:0010215">
    <property type="term" value="P:cellulose microfibril organization"/>
    <property type="evidence" value="ECO:0007669"/>
    <property type="project" value="InterPro"/>
</dbReference>
<keyword evidence="3" id="KW-1003">Cell membrane</keyword>
<evidence type="ECO:0000256" key="8">
    <source>
        <dbReference type="ARBA" id="ARBA00023288"/>
    </source>
</evidence>
<dbReference type="Pfam" id="PF25079">
    <property type="entry name" value="COB_C"/>
    <property type="match status" value="1"/>
</dbReference>
<keyword evidence="9" id="KW-0812">Transmembrane</keyword>
<keyword evidence="9" id="KW-1133">Transmembrane helix</keyword>
<dbReference type="Pfam" id="PF04833">
    <property type="entry name" value="COBRA"/>
    <property type="match status" value="1"/>
</dbReference>
<evidence type="ECO:0000313" key="12">
    <source>
        <dbReference type="Proteomes" id="UP000594261"/>
    </source>
</evidence>
<evidence type="ECO:0000256" key="7">
    <source>
        <dbReference type="ARBA" id="ARBA00023180"/>
    </source>
</evidence>
<dbReference type="Proteomes" id="UP000594261">
    <property type="component" value="Chromosome 5"/>
</dbReference>
<dbReference type="AlphaFoldDB" id="A0A7N2LUB8"/>
<keyword evidence="7" id="KW-0325">Glycoprotein</keyword>
<keyword evidence="5" id="KW-0732">Signal</keyword>
<dbReference type="EMBL" id="LRBV02000005">
    <property type="status" value="NOT_ANNOTATED_CDS"/>
    <property type="molecule type" value="Genomic_DNA"/>
</dbReference>
<evidence type="ECO:0000256" key="1">
    <source>
        <dbReference type="ARBA" id="ARBA00004609"/>
    </source>
</evidence>
<keyword evidence="8" id="KW-0449">Lipoprotein</keyword>
<evidence type="ECO:0000256" key="2">
    <source>
        <dbReference type="ARBA" id="ARBA00005507"/>
    </source>
</evidence>
<dbReference type="InParanoid" id="A0A7N2LUB8"/>
<feature type="transmembrane region" description="Helical" evidence="9">
    <location>
        <begin position="568"/>
        <end position="586"/>
    </location>
</feature>
<dbReference type="InterPro" id="IPR056900">
    <property type="entry name" value="COB_C"/>
</dbReference>
<evidence type="ECO:0000256" key="9">
    <source>
        <dbReference type="SAM" id="Phobius"/>
    </source>
</evidence>
<dbReference type="PANTHER" id="PTHR31052:SF12">
    <property type="entry name" value="COBRA-LIKE PROTEIN 7"/>
    <property type="match status" value="1"/>
</dbReference>
<name>A0A7N2LUB8_QUELO</name>
<accession>A0A7N2LUB8</accession>